<comment type="caution">
    <text evidence="4">The sequence shown here is derived from an EMBL/GenBank/DDBJ whole genome shotgun (WGS) entry which is preliminary data.</text>
</comment>
<keyword evidence="7" id="KW-1185">Reference proteome</keyword>
<dbReference type="RefSeq" id="WP_042982638.1">
    <property type="nucleotide sequence ID" value="NZ_JMQC01000008.1"/>
</dbReference>
<dbReference type="Pfam" id="PF00571">
    <property type="entry name" value="CBS"/>
    <property type="match status" value="1"/>
</dbReference>
<evidence type="ECO:0000256" key="2">
    <source>
        <dbReference type="PROSITE-ProRule" id="PRU00703"/>
    </source>
</evidence>
<dbReference type="AlphaFoldDB" id="A0A090YSY0"/>
<dbReference type="Gene3D" id="3.10.580.10">
    <property type="entry name" value="CBS-domain"/>
    <property type="match status" value="1"/>
</dbReference>
<gene>
    <name evidence="5" type="ORF">D0U04_24530</name>
    <name evidence="4" type="ORF">DJ93_3800</name>
</gene>
<dbReference type="InterPro" id="IPR046342">
    <property type="entry name" value="CBS_dom_sf"/>
</dbReference>
<dbReference type="CDD" id="cd02205">
    <property type="entry name" value="CBS_pair_SF"/>
    <property type="match status" value="1"/>
</dbReference>
<keyword evidence="1 2" id="KW-0129">CBS domain</keyword>
<dbReference type="Proteomes" id="UP000264294">
    <property type="component" value="Unassembled WGS sequence"/>
</dbReference>
<protein>
    <submittedName>
        <fullName evidence="4">CBS domain protein</fullName>
    </submittedName>
    <submittedName>
        <fullName evidence="5">CBS domain-containing protein</fullName>
    </submittedName>
</protein>
<feature type="domain" description="CBS" evidence="3">
    <location>
        <begin position="8"/>
        <end position="67"/>
    </location>
</feature>
<dbReference type="InterPro" id="IPR017036">
    <property type="entry name" value="Lmo0553-like"/>
</dbReference>
<evidence type="ECO:0000259" key="3">
    <source>
        <dbReference type="PROSITE" id="PS51371"/>
    </source>
</evidence>
<accession>A0A090YSY0</accession>
<evidence type="ECO:0000313" key="7">
    <source>
        <dbReference type="Proteomes" id="UP000264294"/>
    </source>
</evidence>
<reference evidence="4 6" key="1">
    <citation type="submission" date="2014-04" db="EMBL/GenBank/DDBJ databases">
        <authorList>
            <person name="Bishop-Lilly K.A."/>
            <person name="Broomall S.M."/>
            <person name="Chain P.S."/>
            <person name="Chertkov O."/>
            <person name="Coyne S.R."/>
            <person name="Daligault H.E."/>
            <person name="Davenport K.W."/>
            <person name="Erkkila T."/>
            <person name="Frey K.G."/>
            <person name="Gibbons H.S."/>
            <person name="Gu W."/>
            <person name="Jaissle J."/>
            <person name="Johnson S.L."/>
            <person name="Koroleva G.I."/>
            <person name="Ladner J.T."/>
            <person name="Lo C.-C."/>
            <person name="Minogue T.D."/>
            <person name="Munk C."/>
            <person name="Palacios G.F."/>
            <person name="Redden C.L."/>
            <person name="Rosenzweig C.N."/>
            <person name="Scholz M.B."/>
            <person name="Teshima H."/>
            <person name="Xu Y."/>
        </authorList>
    </citation>
    <scope>NUCLEOTIDE SEQUENCE [LARGE SCALE GENOMIC DNA]</scope>
    <source>
        <strain evidence="4 6">BHP</strain>
    </source>
</reference>
<name>A0A090YSY0_9BACI</name>
<dbReference type="PANTHER" id="PTHR43080">
    <property type="entry name" value="CBS DOMAIN-CONTAINING PROTEIN CBSX3, MITOCHONDRIAL"/>
    <property type="match status" value="1"/>
</dbReference>
<dbReference type="PANTHER" id="PTHR43080:SF11">
    <property type="entry name" value="CBS DOMAIN CONTAINING PROTEIN"/>
    <property type="match status" value="1"/>
</dbReference>
<evidence type="ECO:0000256" key="1">
    <source>
        <dbReference type="ARBA" id="ARBA00023122"/>
    </source>
</evidence>
<dbReference type="PROSITE" id="PS51371">
    <property type="entry name" value="CBS"/>
    <property type="match status" value="1"/>
</dbReference>
<proteinExistence type="predicted"/>
<dbReference type="InterPro" id="IPR000644">
    <property type="entry name" value="CBS_dom"/>
</dbReference>
<dbReference type="NCBIfam" id="NF038387">
    <property type="entry name" value="CBS_CbpA"/>
    <property type="match status" value="1"/>
</dbReference>
<dbReference type="EMBL" id="QVOD01000045">
    <property type="protein sequence ID" value="RFT63537.1"/>
    <property type="molecule type" value="Genomic_DNA"/>
</dbReference>
<dbReference type="STRING" id="1405.B7492_07345"/>
<sequence length="207" mass="23813">MRVKYHFLPKQEVIFCRIDDSGEQALKIMNEKGFRAIPVLAEDEKQFTGIIYKVDLLEQKCDKGLESISVEDMLEDQSAFIFEKDSFFRAFYVIRRLPFLGVLNEYNEFVGILTHSNIFDVIEDSFGMRTGGYILTIATQDCKGTIKELGTLLKAYNIGGLFTLDNGDQYIRRVIVNITDELNEKSLKQLIGKIEKKGFRVSHVDYI</sequence>
<dbReference type="SUPFAM" id="SSF54631">
    <property type="entry name" value="CBS-domain pair"/>
    <property type="match status" value="1"/>
</dbReference>
<dbReference type="PATRIC" id="fig|1405.8.peg.3908"/>
<reference evidence="5 7" key="2">
    <citation type="submission" date="2018-08" db="EMBL/GenBank/DDBJ databases">
        <title>Bacillus clarus sp. nov. strain PS00077A.</title>
        <authorList>
            <person name="Mendez Acevedo M."/>
            <person name="Carroll L."/>
            <person name="Mukherjee M."/>
            <person name="Wiedmann M."/>
            <person name="Kovac J."/>
        </authorList>
    </citation>
    <scope>NUCLEOTIDE SEQUENCE [LARGE SCALE GENOMIC DNA]</scope>
    <source>
        <strain evidence="5 7">PS00077A</strain>
    </source>
</reference>
<dbReference type="PIRSF" id="PIRSF035040">
    <property type="entry name" value="UCP035040_CBS_Lmo0553"/>
    <property type="match status" value="1"/>
</dbReference>
<evidence type="ECO:0000313" key="4">
    <source>
        <dbReference type="EMBL" id="KFN01964.1"/>
    </source>
</evidence>
<dbReference type="InterPro" id="IPR051257">
    <property type="entry name" value="Diverse_CBS-Domain"/>
</dbReference>
<dbReference type="Proteomes" id="UP000029389">
    <property type="component" value="Unassembled WGS sequence"/>
</dbReference>
<dbReference type="EMBL" id="JMQC01000008">
    <property type="protein sequence ID" value="KFN01964.1"/>
    <property type="molecule type" value="Genomic_DNA"/>
</dbReference>
<evidence type="ECO:0000313" key="5">
    <source>
        <dbReference type="EMBL" id="RFT63537.1"/>
    </source>
</evidence>
<evidence type="ECO:0000313" key="6">
    <source>
        <dbReference type="Proteomes" id="UP000029389"/>
    </source>
</evidence>
<organism evidence="4 6">
    <name type="scientific">Bacillus clarus</name>
    <dbReference type="NCBI Taxonomy" id="2338372"/>
    <lineage>
        <taxon>Bacteria</taxon>
        <taxon>Bacillati</taxon>
        <taxon>Bacillota</taxon>
        <taxon>Bacilli</taxon>
        <taxon>Bacillales</taxon>
        <taxon>Bacillaceae</taxon>
        <taxon>Bacillus</taxon>
        <taxon>Bacillus cereus group</taxon>
    </lineage>
</organism>